<protein>
    <submittedName>
        <fullName evidence="1">Uncharacterized protein</fullName>
    </submittedName>
</protein>
<dbReference type="Gene3D" id="1.25.40.20">
    <property type="entry name" value="Ankyrin repeat-containing domain"/>
    <property type="match status" value="1"/>
</dbReference>
<sequence>MGFASRSQLQNHKSVCHLNAPLKAIQMVQSPEQDEIVPLISDIIAMGMTAELKALLPRCLNLISDPMLSTLARESEFCGKLEIFRYPWEQRNFQYMGVDQQSFIRSYASEAIMGKNIEVLEYLAPRIAVTDKDNSNDLRTYMRLGASSDSSRIFNIWKKQAREWNSDWLIKEWLVRFLTKPTIQERFADLLEAEASRGRFSPFQLSAVLKIIASTTCAPSIARILLKHGADVDYRTRKFSGRELIKTPLLAAASKTTKDAAELMKILLLVGADPNASYYQRTQKAFYHRRTKHSEPTFVGMEVGARQISKWLQISWTELVEWAAAKRSKNLQADDNRPVDS</sequence>
<dbReference type="Proteomes" id="UP000042958">
    <property type="component" value="Unassembled WGS sequence"/>
</dbReference>
<organism evidence="1 2">
    <name type="scientific">Penicillium brasilianum</name>
    <dbReference type="NCBI Taxonomy" id="104259"/>
    <lineage>
        <taxon>Eukaryota</taxon>
        <taxon>Fungi</taxon>
        <taxon>Dikarya</taxon>
        <taxon>Ascomycota</taxon>
        <taxon>Pezizomycotina</taxon>
        <taxon>Eurotiomycetes</taxon>
        <taxon>Eurotiomycetidae</taxon>
        <taxon>Eurotiales</taxon>
        <taxon>Aspergillaceae</taxon>
        <taxon>Penicillium</taxon>
    </lineage>
</organism>
<evidence type="ECO:0000313" key="2">
    <source>
        <dbReference type="Proteomes" id="UP000042958"/>
    </source>
</evidence>
<dbReference type="OrthoDB" id="4364912at2759"/>
<dbReference type="SUPFAM" id="SSF48403">
    <property type="entry name" value="Ankyrin repeat"/>
    <property type="match status" value="1"/>
</dbReference>
<dbReference type="InterPro" id="IPR036770">
    <property type="entry name" value="Ankyrin_rpt-contain_sf"/>
</dbReference>
<proteinExistence type="predicted"/>
<dbReference type="EMBL" id="CDHK01000004">
    <property type="protein sequence ID" value="CEO59984.1"/>
    <property type="molecule type" value="Genomic_DNA"/>
</dbReference>
<reference evidence="1" key="1">
    <citation type="submission" date="2014-11" db="EMBL/GenBank/DDBJ databases">
        <authorList>
            <person name="Zhu J."/>
            <person name="Qi W."/>
            <person name="Song R."/>
        </authorList>
    </citation>
    <scope>NUCLEOTIDE SEQUENCE [LARGE SCALE GENOMIC DNA]</scope>
</reference>
<name>A0A0F7VDD5_PENBI</name>
<evidence type="ECO:0000313" key="1">
    <source>
        <dbReference type="EMBL" id="CEO59984.1"/>
    </source>
</evidence>
<dbReference type="AlphaFoldDB" id="A0A0F7VDD5"/>
<keyword evidence="2" id="KW-1185">Reference proteome</keyword>
<gene>
    <name evidence="1" type="ORF">PMG11_04631</name>
</gene>
<accession>A0A0F7VDD5</accession>